<sequence>MNQRLLLGLVPVFLSSGCASGPPFVDKMEPEAVAAAERRGQFQLDCPQATGQVIHRQELQPLAFGGYVRAQYSVGVSGCGKRMVVEILCSENNNQCVQRG</sequence>
<gene>
    <name evidence="1" type="ORF">NX773_10705</name>
</gene>
<protein>
    <recommendedName>
        <fullName evidence="3">Lipoprotein</fullName>
    </recommendedName>
</protein>
<dbReference type="RefSeq" id="WP_258856314.1">
    <property type="nucleotide sequence ID" value="NZ_JANUGV010000002.1"/>
</dbReference>
<accession>A0ABT2BJJ2</accession>
<reference evidence="1 2" key="1">
    <citation type="submission" date="2022-08" db="EMBL/GenBank/DDBJ databases">
        <title>Reclassification of Massilia species as members of the genera Telluria, Duganella, Pseudoduganella, Mokoshia gen. nov. and Zemynaea gen. nov. using orthogonal and non-orthogonal genome-based approaches.</title>
        <authorList>
            <person name="Bowman J.P."/>
        </authorList>
    </citation>
    <scope>NUCLEOTIDE SEQUENCE [LARGE SCALE GENOMIC DNA]</scope>
    <source>
        <strain evidence="1 2">JCM 31607</strain>
    </source>
</reference>
<evidence type="ECO:0000313" key="1">
    <source>
        <dbReference type="EMBL" id="MCS0608632.1"/>
    </source>
</evidence>
<comment type="caution">
    <text evidence="1">The sequence shown here is derived from an EMBL/GenBank/DDBJ whole genome shotgun (WGS) entry which is preliminary data.</text>
</comment>
<organism evidence="1 2">
    <name type="scientific">Massilia solisilvae</name>
    <dbReference type="NCBI Taxonomy" id="1811225"/>
    <lineage>
        <taxon>Bacteria</taxon>
        <taxon>Pseudomonadati</taxon>
        <taxon>Pseudomonadota</taxon>
        <taxon>Betaproteobacteria</taxon>
        <taxon>Burkholderiales</taxon>
        <taxon>Oxalobacteraceae</taxon>
        <taxon>Telluria group</taxon>
        <taxon>Massilia</taxon>
    </lineage>
</organism>
<evidence type="ECO:0008006" key="3">
    <source>
        <dbReference type="Google" id="ProtNLM"/>
    </source>
</evidence>
<name>A0ABT2BJJ2_9BURK</name>
<dbReference type="EMBL" id="JANUGV010000002">
    <property type="protein sequence ID" value="MCS0608632.1"/>
    <property type="molecule type" value="Genomic_DNA"/>
</dbReference>
<proteinExistence type="predicted"/>
<keyword evidence="2" id="KW-1185">Reference proteome</keyword>
<dbReference type="PROSITE" id="PS51257">
    <property type="entry name" value="PROKAR_LIPOPROTEIN"/>
    <property type="match status" value="1"/>
</dbReference>
<evidence type="ECO:0000313" key="2">
    <source>
        <dbReference type="Proteomes" id="UP001205861"/>
    </source>
</evidence>
<dbReference type="Proteomes" id="UP001205861">
    <property type="component" value="Unassembled WGS sequence"/>
</dbReference>